<dbReference type="SUPFAM" id="SSF56281">
    <property type="entry name" value="Metallo-hydrolase/oxidoreductase"/>
    <property type="match status" value="1"/>
</dbReference>
<evidence type="ECO:0000313" key="16">
    <source>
        <dbReference type="EMBL" id="KZL64160.1"/>
    </source>
</evidence>
<sequence>MSAIRSSSSALLLLGGVATLPGAATVRSRFPQRSSASNSADAELGYMQQPLGPASSTRTTASITTQKAAPRSTATTAAQVVTMATMHTRPRLKDGVEAAFRPKSAREMVAVVLGRNQKYSSLRLLLAAKGPESFLAEQSFAARDTSQPVKAVILQLPFSNVLISTSVFFFFSSFVSFALPTLFFFMYRPVTQKHVAHALSHSSNALLCSKGAASSLTPTVSRRYYNGKPKPAASSAPRSSPQSKAKTTPAETAKHSPKRRPFVKQLETFRFTPSARENRPASRFAPSAASKNKSATSKDDYKPPARHYSRNTLHENLGKKPTPTSLNSYTGRQSPGASLRSHKILRGDPQSFPGKKVFCIPGGWNDIADRGSERKFVFCHNLLRGPLEERPKNVKRNWRVNTMTNYVQIVSTPTADTGASLLLHFDHRRYLFGNLSEGTQRAMSQRKLAVAKLETLFMSGETKWENTGGMIGMMLTIADVQDGSRREIQARNEENKKTGKKQVELKGPERIEIHGAQNLNYSIATARGFVFRKGLPIRAVELYEDPRVANPEASTPDWEDDSIQVWKVPISTGELSSALNKSRKRSHEVMTAEDEALQTPARAESTSNEQQRMIDREAVEAIVGDMFNSDWTMDKLYETKLSQVKLPATVFIKENGQIQKYKGPMPGDKGEVPDVDVLVRYPWPAATVESLPEATRSNSAVCYVVKNRGRRGKFNPVVAKELGVNPPDFKYLADGKTVKGKTGNEVTPDMVLGAPTKPIGFAVIDIASTSFIESFLGRSEWKNQTVMDNVPVFYWILGQSVIDDQRIQNFMKERPNVKHVVMAPDTCPNMVSMESYGLLHAKLRRIDHNRFPLLNSDNTVRDLSHIGPNVEAARVGMKAVLGAEFKAKKDEIVPFPTFKEVSGIDNMALKLASDAIAKIRKPDFLEEVERVEQDIPNRDTEVIPLGTGSALPSKYRNVSSTIIRVPQYGNYILDCGENTLGQLRRAYPADEVTKILQETRCIFISHMHADHHLGTASFIRAWSEATAHLNPQPKLGIVSPNAMQYFLMEYNRIEPMAFDRLQFIRKDHVFPHSDGRLPADCPTRLASVQLVPVQHCQHSYAGVLTWPSGLKIAYSGDCRPSDKLVEAGKGATLLIHESTFDDDKKGDALAKKHSTMSEALDVAYRMGARRVLLTHFSQRYAKLPLVEKRTTETGADQAVLMAFDQMRVKLGEFRQAQAFLPAIRRMLDTEASKADDDD</sequence>
<dbReference type="GO" id="GO:1990180">
    <property type="term" value="P:mitochondrial tRNA 3'-end processing"/>
    <property type="evidence" value="ECO:0007669"/>
    <property type="project" value="TreeGrafter"/>
</dbReference>
<evidence type="ECO:0000259" key="15">
    <source>
        <dbReference type="Pfam" id="PF13691"/>
    </source>
</evidence>
<protein>
    <recommendedName>
        <fullName evidence="4">ribonuclease Z</fullName>
        <ecNumber evidence="4">3.1.26.11</ecNumber>
    </recommendedName>
</protein>
<keyword evidence="12" id="KW-0472">Membrane</keyword>
<reference evidence="16 17" key="1">
    <citation type="submission" date="2015-06" db="EMBL/GenBank/DDBJ databases">
        <title>Survival trade-offs in plant roots during colonization by closely related pathogenic and mutualistic fungi.</title>
        <authorList>
            <person name="Hacquard S."/>
            <person name="Kracher B."/>
            <person name="Hiruma K."/>
            <person name="Weinman A."/>
            <person name="Muench P."/>
            <person name="Garrido Oter R."/>
            <person name="Ver Loren van Themaat E."/>
            <person name="Dallerey J.-F."/>
            <person name="Damm U."/>
            <person name="Henrissat B."/>
            <person name="Lespinet O."/>
            <person name="Thon M."/>
            <person name="Kemen E."/>
            <person name="McHardy A.C."/>
            <person name="Schulze-Lefert P."/>
            <person name="O'Connell R.J."/>
        </authorList>
    </citation>
    <scope>NUCLEOTIDE SEQUENCE [LARGE SCALE GENOMIC DNA]</scope>
    <source>
        <strain evidence="16 17">MAFF 238704</strain>
    </source>
</reference>
<dbReference type="AlphaFoldDB" id="A0A166M1B2"/>
<feature type="compositionally biased region" description="Low complexity" evidence="11">
    <location>
        <begin position="281"/>
        <end position="295"/>
    </location>
</feature>
<dbReference type="EMBL" id="LFIW01002706">
    <property type="protein sequence ID" value="KZL64160.1"/>
    <property type="molecule type" value="Genomic_DNA"/>
</dbReference>
<dbReference type="Pfam" id="PF12706">
    <property type="entry name" value="Lactamase_B_2"/>
    <property type="match status" value="1"/>
</dbReference>
<dbReference type="CDD" id="cd07718">
    <property type="entry name" value="RNaseZ_ELAC1_ELAC2-C-term-like_MBL-fold"/>
    <property type="match status" value="1"/>
</dbReference>
<evidence type="ECO:0000256" key="12">
    <source>
        <dbReference type="SAM" id="Phobius"/>
    </source>
</evidence>
<feature type="compositionally biased region" description="Low complexity" evidence="11">
    <location>
        <begin position="54"/>
        <end position="69"/>
    </location>
</feature>
<dbReference type="GO" id="GO:0046872">
    <property type="term" value="F:metal ion binding"/>
    <property type="evidence" value="ECO:0007669"/>
    <property type="project" value="UniProtKB-KW"/>
</dbReference>
<comment type="catalytic activity">
    <reaction evidence="1">
        <text>Endonucleolytic cleavage of RNA, removing extra 3' nucleotides from tRNA precursor, generating 3' termini of tRNAs. A 3'-hydroxy group is left at the tRNA terminus and a 5'-phosphoryl group is left at the trailer molecule.</text>
        <dbReference type="EC" id="3.1.26.11"/>
    </reaction>
</comment>
<comment type="similarity">
    <text evidence="3">Belongs to the RNase Z family.</text>
</comment>
<dbReference type="PANTHER" id="PTHR12553">
    <property type="entry name" value="ZINC PHOSPHODIESTERASE ELAC PROTEIN 2"/>
    <property type="match status" value="1"/>
</dbReference>
<comment type="caution">
    <text evidence="16">The sequence shown here is derived from an EMBL/GenBank/DDBJ whole genome shotgun (WGS) entry which is preliminary data.</text>
</comment>
<keyword evidence="13" id="KW-0732">Signal</keyword>
<evidence type="ECO:0000313" key="17">
    <source>
        <dbReference type="Proteomes" id="UP000076584"/>
    </source>
</evidence>
<keyword evidence="7" id="KW-0479">Metal-binding</keyword>
<evidence type="ECO:0000256" key="10">
    <source>
        <dbReference type="ARBA" id="ARBA00022833"/>
    </source>
</evidence>
<evidence type="ECO:0000256" key="2">
    <source>
        <dbReference type="ARBA" id="ARBA00001947"/>
    </source>
</evidence>
<dbReference type="InterPro" id="IPR047151">
    <property type="entry name" value="RNZ2-like"/>
</dbReference>
<dbReference type="GO" id="GO:0005739">
    <property type="term" value="C:mitochondrion"/>
    <property type="evidence" value="ECO:0007669"/>
    <property type="project" value="TreeGrafter"/>
</dbReference>
<dbReference type="Proteomes" id="UP000076584">
    <property type="component" value="Unassembled WGS sequence"/>
</dbReference>
<evidence type="ECO:0000256" key="1">
    <source>
        <dbReference type="ARBA" id="ARBA00000402"/>
    </source>
</evidence>
<dbReference type="Gene3D" id="3.60.15.10">
    <property type="entry name" value="Ribonuclease Z/Hydroxyacylglutathione hydrolase-like"/>
    <property type="match status" value="2"/>
</dbReference>
<keyword evidence="8" id="KW-0255">Endonuclease</keyword>
<organism evidence="16 17">
    <name type="scientific">Colletotrichum incanum</name>
    <name type="common">Soybean anthracnose fungus</name>
    <dbReference type="NCBI Taxonomy" id="1573173"/>
    <lineage>
        <taxon>Eukaryota</taxon>
        <taxon>Fungi</taxon>
        <taxon>Dikarya</taxon>
        <taxon>Ascomycota</taxon>
        <taxon>Pezizomycotina</taxon>
        <taxon>Sordariomycetes</taxon>
        <taxon>Hypocreomycetidae</taxon>
        <taxon>Glomerellales</taxon>
        <taxon>Glomerellaceae</taxon>
        <taxon>Colletotrichum</taxon>
        <taxon>Colletotrichum spaethianum species complex</taxon>
    </lineage>
</organism>
<evidence type="ECO:0000256" key="3">
    <source>
        <dbReference type="ARBA" id="ARBA00007823"/>
    </source>
</evidence>
<evidence type="ECO:0000256" key="9">
    <source>
        <dbReference type="ARBA" id="ARBA00022801"/>
    </source>
</evidence>
<evidence type="ECO:0000256" key="13">
    <source>
        <dbReference type="SAM" id="SignalP"/>
    </source>
</evidence>
<keyword evidence="9" id="KW-0378">Hydrolase</keyword>
<evidence type="ECO:0000259" key="14">
    <source>
        <dbReference type="Pfam" id="PF12706"/>
    </source>
</evidence>
<name>A0A166M1B2_COLIC</name>
<gene>
    <name evidence="16" type="ORF">CI238_00628</name>
</gene>
<keyword evidence="10" id="KW-0862">Zinc</keyword>
<comment type="cofactor">
    <cofactor evidence="2">
        <name>Zn(2+)</name>
        <dbReference type="ChEBI" id="CHEBI:29105"/>
    </cofactor>
</comment>
<proteinExistence type="inferred from homology"/>
<dbReference type="InterPro" id="IPR036866">
    <property type="entry name" value="RibonucZ/Hydroxyglut_hydro"/>
</dbReference>
<feature type="domain" description="Metallo-beta-lactamase" evidence="14">
    <location>
        <begin position="970"/>
        <end position="1176"/>
    </location>
</feature>
<keyword evidence="5" id="KW-0819">tRNA processing</keyword>
<keyword evidence="6" id="KW-0540">Nuclease</keyword>
<evidence type="ECO:0000256" key="11">
    <source>
        <dbReference type="SAM" id="MobiDB-lite"/>
    </source>
</evidence>
<feature type="region of interest" description="Disordered" evidence="11">
    <location>
        <begin position="219"/>
        <end position="346"/>
    </location>
</feature>
<evidence type="ECO:0000256" key="4">
    <source>
        <dbReference type="ARBA" id="ARBA00012477"/>
    </source>
</evidence>
<feature type="signal peptide" evidence="13">
    <location>
        <begin position="1"/>
        <end position="19"/>
    </location>
</feature>
<dbReference type="GO" id="GO:0042781">
    <property type="term" value="F:3'-tRNA processing endoribonuclease activity"/>
    <property type="evidence" value="ECO:0007669"/>
    <property type="project" value="UniProtKB-EC"/>
</dbReference>
<dbReference type="STRING" id="1573173.A0A166M1B2"/>
<dbReference type="InterPro" id="IPR027794">
    <property type="entry name" value="tRNase_Z_dom"/>
</dbReference>
<feature type="region of interest" description="Disordered" evidence="11">
    <location>
        <begin position="578"/>
        <end position="611"/>
    </location>
</feature>
<evidence type="ECO:0000256" key="5">
    <source>
        <dbReference type="ARBA" id="ARBA00022694"/>
    </source>
</evidence>
<accession>A0A166M1B2</accession>
<keyword evidence="12" id="KW-1133">Transmembrane helix</keyword>
<evidence type="ECO:0000256" key="7">
    <source>
        <dbReference type="ARBA" id="ARBA00022723"/>
    </source>
</evidence>
<evidence type="ECO:0000256" key="6">
    <source>
        <dbReference type="ARBA" id="ARBA00022722"/>
    </source>
</evidence>
<keyword evidence="17" id="KW-1185">Reference proteome</keyword>
<feature type="transmembrane region" description="Helical" evidence="12">
    <location>
        <begin position="167"/>
        <end position="187"/>
    </location>
</feature>
<evidence type="ECO:0000256" key="8">
    <source>
        <dbReference type="ARBA" id="ARBA00022759"/>
    </source>
</evidence>
<dbReference type="Pfam" id="PF13691">
    <property type="entry name" value="Lactamase_B_4"/>
    <property type="match status" value="1"/>
</dbReference>
<feature type="compositionally biased region" description="Polar residues" evidence="11">
    <location>
        <begin position="322"/>
        <end position="336"/>
    </location>
</feature>
<feature type="domain" description="tRNase Z endonuclease" evidence="15">
    <location>
        <begin position="408"/>
        <end position="469"/>
    </location>
</feature>
<dbReference type="InterPro" id="IPR001279">
    <property type="entry name" value="Metallo-B-lactamas"/>
</dbReference>
<feature type="chain" id="PRO_5007877183" description="ribonuclease Z" evidence="13">
    <location>
        <begin position="20"/>
        <end position="1238"/>
    </location>
</feature>
<feature type="compositionally biased region" description="Low complexity" evidence="11">
    <location>
        <begin position="228"/>
        <end position="246"/>
    </location>
</feature>
<dbReference type="PANTHER" id="PTHR12553:SF49">
    <property type="entry name" value="ZINC PHOSPHODIESTERASE ELAC PROTEIN 2"/>
    <property type="match status" value="1"/>
</dbReference>
<feature type="region of interest" description="Disordered" evidence="11">
    <location>
        <begin position="48"/>
        <end position="69"/>
    </location>
</feature>
<keyword evidence="12" id="KW-0812">Transmembrane</keyword>
<dbReference type="EC" id="3.1.26.11" evidence="4"/>